<accession>K8EP10</accession>
<organism evidence="3 4">
    <name type="scientific">Bathycoccus prasinos</name>
    <dbReference type="NCBI Taxonomy" id="41875"/>
    <lineage>
        <taxon>Eukaryota</taxon>
        <taxon>Viridiplantae</taxon>
        <taxon>Chlorophyta</taxon>
        <taxon>Mamiellophyceae</taxon>
        <taxon>Mamiellales</taxon>
        <taxon>Bathycoccaceae</taxon>
        <taxon>Bathycoccus</taxon>
    </lineage>
</organism>
<protein>
    <submittedName>
        <fullName evidence="3">Thioredoxin domain-containing protein 9</fullName>
    </submittedName>
</protein>
<dbReference type="RefSeq" id="XP_007509242.1">
    <property type="nucleotide sequence ID" value="XM_007509180.1"/>
</dbReference>
<dbReference type="Gene3D" id="3.40.30.10">
    <property type="entry name" value="Glutaredoxin"/>
    <property type="match status" value="1"/>
</dbReference>
<dbReference type="EMBL" id="FO082265">
    <property type="protein sequence ID" value="CCO19699.1"/>
    <property type="molecule type" value="Genomic_DNA"/>
</dbReference>
<evidence type="ECO:0000313" key="4">
    <source>
        <dbReference type="Proteomes" id="UP000198341"/>
    </source>
</evidence>
<sequence length="167" mass="19356">MERLGHGSYSSIAEEDFLSAVTSSHTCVVHFSLDEFERCKILDKHLQSLSQKYFQTRFMKANAPDLPFFTEKLNVKVLPCLILFKNGVAFDRIVGFEDFGNKDDYKTMALEKRLLEAGAVEEEEKAIEEEEKGDEQIDKEEVMRELANRRMKRGFHKTESDEDSDFD</sequence>
<keyword evidence="4" id="KW-1185">Reference proteome</keyword>
<feature type="region of interest" description="Disordered" evidence="1">
    <location>
        <begin position="121"/>
        <end position="143"/>
    </location>
</feature>
<dbReference type="AlphaFoldDB" id="K8EP10"/>
<dbReference type="InterPro" id="IPR013766">
    <property type="entry name" value="Thioredoxin_domain"/>
</dbReference>
<dbReference type="GeneID" id="19011769"/>
<dbReference type="InterPro" id="IPR036249">
    <property type="entry name" value="Thioredoxin-like_sf"/>
</dbReference>
<dbReference type="CDD" id="cd02989">
    <property type="entry name" value="Phd_like_TxnDC9"/>
    <property type="match status" value="1"/>
</dbReference>
<feature type="compositionally biased region" description="Acidic residues" evidence="1">
    <location>
        <begin position="121"/>
        <end position="133"/>
    </location>
</feature>
<feature type="compositionally biased region" description="Basic and acidic residues" evidence="1">
    <location>
        <begin position="134"/>
        <end position="143"/>
    </location>
</feature>
<dbReference type="SUPFAM" id="SSF52833">
    <property type="entry name" value="Thioredoxin-like"/>
    <property type="match status" value="1"/>
</dbReference>
<dbReference type="STRING" id="41875.K8EP10"/>
<gene>
    <name evidence="3" type="ordered locus">Bathy14g00250</name>
</gene>
<proteinExistence type="predicted"/>
<dbReference type="eggNOG" id="KOG1672">
    <property type="taxonomic scope" value="Eukaryota"/>
</dbReference>
<feature type="domain" description="Thioredoxin" evidence="2">
    <location>
        <begin position="12"/>
        <end position="96"/>
    </location>
</feature>
<dbReference type="Proteomes" id="UP000198341">
    <property type="component" value="Chromosome 14"/>
</dbReference>
<evidence type="ECO:0000256" key="1">
    <source>
        <dbReference type="SAM" id="MobiDB-lite"/>
    </source>
</evidence>
<dbReference type="Pfam" id="PF00085">
    <property type="entry name" value="Thioredoxin"/>
    <property type="match status" value="1"/>
</dbReference>
<evidence type="ECO:0000313" key="3">
    <source>
        <dbReference type="EMBL" id="CCO19699.1"/>
    </source>
</evidence>
<dbReference type="OrthoDB" id="10257948at2759"/>
<evidence type="ECO:0000259" key="2">
    <source>
        <dbReference type="Pfam" id="PF00085"/>
    </source>
</evidence>
<name>K8EP10_9CHLO</name>
<reference evidence="3 4" key="1">
    <citation type="submission" date="2011-10" db="EMBL/GenBank/DDBJ databases">
        <authorList>
            <person name="Genoscope - CEA"/>
        </authorList>
    </citation>
    <scope>NUCLEOTIDE SEQUENCE [LARGE SCALE GENOMIC DNA]</scope>
    <source>
        <strain evidence="3 4">RCC 1105</strain>
    </source>
</reference>
<dbReference type="KEGG" id="bpg:Bathy14g00250"/>
<dbReference type="PANTHER" id="PTHR21148">
    <property type="entry name" value="THIOREDOXIN DOMAIN-CONTAINING PROTEIN 9"/>
    <property type="match status" value="1"/>
</dbReference>